<evidence type="ECO:0000256" key="3">
    <source>
        <dbReference type="ARBA" id="ARBA00022692"/>
    </source>
</evidence>
<feature type="transmembrane region" description="Helical" evidence="12">
    <location>
        <begin position="182"/>
        <end position="205"/>
    </location>
</feature>
<dbReference type="InterPro" id="IPR050450">
    <property type="entry name" value="COX15/CtaA_HemeA_synthase"/>
</dbReference>
<comment type="caution">
    <text evidence="13">The sequence shown here is derived from an EMBL/GenBank/DDBJ whole genome shotgun (WGS) entry which is preliminary data.</text>
</comment>
<feature type="transmembrane region" description="Helical" evidence="12">
    <location>
        <begin position="152"/>
        <end position="170"/>
    </location>
</feature>
<proteinExistence type="predicted"/>
<accession>A0ABV9I7C8</accession>
<feature type="transmembrane region" description="Helical" evidence="12">
    <location>
        <begin position="273"/>
        <end position="291"/>
    </location>
</feature>
<reference evidence="14" key="1">
    <citation type="journal article" date="2019" name="Int. J. Syst. Evol. Microbiol.">
        <title>The Global Catalogue of Microorganisms (GCM) 10K type strain sequencing project: providing services to taxonomists for standard genome sequencing and annotation.</title>
        <authorList>
            <consortium name="The Broad Institute Genomics Platform"/>
            <consortium name="The Broad Institute Genome Sequencing Center for Infectious Disease"/>
            <person name="Wu L."/>
            <person name="Ma J."/>
        </authorList>
    </citation>
    <scope>NUCLEOTIDE SEQUENCE [LARGE SCALE GENOMIC DNA]</scope>
    <source>
        <strain evidence="14">CCUG 55995</strain>
    </source>
</reference>
<keyword evidence="2" id="KW-1003">Cell membrane</keyword>
<evidence type="ECO:0000256" key="12">
    <source>
        <dbReference type="SAM" id="Phobius"/>
    </source>
</evidence>
<keyword evidence="8" id="KW-0350">Heme biosynthesis</keyword>
<evidence type="ECO:0000256" key="4">
    <source>
        <dbReference type="ARBA" id="ARBA00022723"/>
    </source>
</evidence>
<keyword evidence="3 12" id="KW-0812">Transmembrane</keyword>
<feature type="transmembrane region" description="Helical" evidence="12">
    <location>
        <begin position="242"/>
        <end position="261"/>
    </location>
</feature>
<sequence length="344" mass="35911">MNLSGTLRAAGAEPQTQGAAAVWLPRLAWGALAYNVLVILWGAVVRLTGAGAGCGEHWPLCNGVVVPQSPTLHTVIEFSHRLTSGLSGLLALALVALAMFTTRRGHPARFGALLSLGLIVLEGLVGGVQVLLGLTAQSTDPARGFVQGVHLANTFALLGALLLTALWASGQPGVRLRGQGRAGGLGALGLGLLLLLGMAGAVTALGDLLFLPADGSTPIETVKRDYAVTASVIENLRVVHPMLAIVTSAYLLWMAGVLARLRPEAEVRRWRGWLTGIIAAQMLAGFANVALKAPGWMQLTHLLLACIMWLVTVMLVYRALTALALRPGAPETPRPVSDLPGRSA</sequence>
<dbReference type="Pfam" id="PF02628">
    <property type="entry name" value="COX15-CtaA"/>
    <property type="match status" value="1"/>
</dbReference>
<keyword evidence="10" id="KW-1015">Disulfide bond</keyword>
<evidence type="ECO:0000256" key="8">
    <source>
        <dbReference type="ARBA" id="ARBA00023133"/>
    </source>
</evidence>
<keyword evidence="9 12" id="KW-0472">Membrane</keyword>
<gene>
    <name evidence="13" type="ORF">ACFO0D_04635</name>
</gene>
<evidence type="ECO:0000313" key="14">
    <source>
        <dbReference type="Proteomes" id="UP001595952"/>
    </source>
</evidence>
<feature type="transmembrane region" description="Helical" evidence="12">
    <location>
        <begin position="112"/>
        <end position="132"/>
    </location>
</feature>
<keyword evidence="7" id="KW-0408">Iron</keyword>
<evidence type="ECO:0000256" key="2">
    <source>
        <dbReference type="ARBA" id="ARBA00022475"/>
    </source>
</evidence>
<evidence type="ECO:0000256" key="11">
    <source>
        <dbReference type="ARBA" id="ARBA00023444"/>
    </source>
</evidence>
<comment type="subcellular location">
    <subcellularLocation>
        <location evidence="1">Membrane</location>
        <topology evidence="1">Multi-pass membrane protein</topology>
    </subcellularLocation>
</comment>
<evidence type="ECO:0000256" key="7">
    <source>
        <dbReference type="ARBA" id="ARBA00023004"/>
    </source>
</evidence>
<feature type="transmembrane region" description="Helical" evidence="12">
    <location>
        <begin position="82"/>
        <end position="100"/>
    </location>
</feature>
<comment type="pathway">
    <text evidence="11">Porphyrin-containing compound metabolism.</text>
</comment>
<evidence type="ECO:0000256" key="5">
    <source>
        <dbReference type="ARBA" id="ARBA00022989"/>
    </source>
</evidence>
<dbReference type="Proteomes" id="UP001595952">
    <property type="component" value="Unassembled WGS sequence"/>
</dbReference>
<name>A0ABV9I7C8_9DEIO</name>
<organism evidence="13 14">
    <name type="scientific">Deinococcus hohokamensis</name>
    <dbReference type="NCBI Taxonomy" id="309883"/>
    <lineage>
        <taxon>Bacteria</taxon>
        <taxon>Thermotogati</taxon>
        <taxon>Deinococcota</taxon>
        <taxon>Deinococci</taxon>
        <taxon>Deinococcales</taxon>
        <taxon>Deinococcaceae</taxon>
        <taxon>Deinococcus</taxon>
    </lineage>
</organism>
<evidence type="ECO:0000256" key="9">
    <source>
        <dbReference type="ARBA" id="ARBA00023136"/>
    </source>
</evidence>
<feature type="transmembrane region" description="Helical" evidence="12">
    <location>
        <begin position="297"/>
        <end position="317"/>
    </location>
</feature>
<dbReference type="RefSeq" id="WP_380060636.1">
    <property type="nucleotide sequence ID" value="NZ_JBHSEI010000001.1"/>
</dbReference>
<dbReference type="PANTHER" id="PTHR35457:SF1">
    <property type="entry name" value="HEME A SYNTHASE"/>
    <property type="match status" value="1"/>
</dbReference>
<evidence type="ECO:0000256" key="1">
    <source>
        <dbReference type="ARBA" id="ARBA00004141"/>
    </source>
</evidence>
<dbReference type="PANTHER" id="PTHR35457">
    <property type="entry name" value="HEME A SYNTHASE"/>
    <property type="match status" value="1"/>
</dbReference>
<protein>
    <submittedName>
        <fullName evidence="13">Heme A synthase</fullName>
    </submittedName>
</protein>
<keyword evidence="6" id="KW-0560">Oxidoreductase</keyword>
<keyword evidence="5 12" id="KW-1133">Transmembrane helix</keyword>
<evidence type="ECO:0000256" key="10">
    <source>
        <dbReference type="ARBA" id="ARBA00023157"/>
    </source>
</evidence>
<evidence type="ECO:0000313" key="13">
    <source>
        <dbReference type="EMBL" id="MFC4637626.1"/>
    </source>
</evidence>
<keyword evidence="4" id="KW-0479">Metal-binding</keyword>
<evidence type="ECO:0000256" key="6">
    <source>
        <dbReference type="ARBA" id="ARBA00023002"/>
    </source>
</evidence>
<dbReference type="EMBL" id="JBHSEI010000001">
    <property type="protein sequence ID" value="MFC4637626.1"/>
    <property type="molecule type" value="Genomic_DNA"/>
</dbReference>
<dbReference type="InterPro" id="IPR003780">
    <property type="entry name" value="COX15/CtaA_fam"/>
</dbReference>
<keyword evidence="14" id="KW-1185">Reference proteome</keyword>